<organism evidence="2 3">
    <name type="scientific">Paradesertivirga mongoliensis</name>
    <dbReference type="NCBI Taxonomy" id="2100740"/>
    <lineage>
        <taxon>Bacteria</taxon>
        <taxon>Pseudomonadati</taxon>
        <taxon>Bacteroidota</taxon>
        <taxon>Sphingobacteriia</taxon>
        <taxon>Sphingobacteriales</taxon>
        <taxon>Sphingobacteriaceae</taxon>
        <taxon>Paradesertivirga</taxon>
    </lineage>
</organism>
<dbReference type="Proteomes" id="UP001597387">
    <property type="component" value="Unassembled WGS sequence"/>
</dbReference>
<evidence type="ECO:0000313" key="2">
    <source>
        <dbReference type="EMBL" id="MFD2161618.1"/>
    </source>
</evidence>
<evidence type="ECO:0000313" key="3">
    <source>
        <dbReference type="Proteomes" id="UP001597387"/>
    </source>
</evidence>
<reference evidence="3" key="1">
    <citation type="journal article" date="2019" name="Int. J. Syst. Evol. Microbiol.">
        <title>The Global Catalogue of Microorganisms (GCM) 10K type strain sequencing project: providing services to taxonomists for standard genome sequencing and annotation.</title>
        <authorList>
            <consortium name="The Broad Institute Genomics Platform"/>
            <consortium name="The Broad Institute Genome Sequencing Center for Infectious Disease"/>
            <person name="Wu L."/>
            <person name="Ma J."/>
        </authorList>
    </citation>
    <scope>NUCLEOTIDE SEQUENCE [LARGE SCALE GENOMIC DNA]</scope>
    <source>
        <strain evidence="3">KCTC 42217</strain>
    </source>
</reference>
<comment type="caution">
    <text evidence="2">The sequence shown here is derived from an EMBL/GenBank/DDBJ whole genome shotgun (WGS) entry which is preliminary data.</text>
</comment>
<keyword evidence="1" id="KW-0812">Transmembrane</keyword>
<proteinExistence type="predicted"/>
<keyword evidence="1" id="KW-0472">Membrane</keyword>
<evidence type="ECO:0000256" key="1">
    <source>
        <dbReference type="SAM" id="Phobius"/>
    </source>
</evidence>
<keyword evidence="1" id="KW-1133">Transmembrane helix</keyword>
<gene>
    <name evidence="2" type="ORF">ACFSJU_04385</name>
</gene>
<name>A0ABW4ZI31_9SPHI</name>
<accession>A0ABW4ZI31</accession>
<feature type="transmembrane region" description="Helical" evidence="1">
    <location>
        <begin position="83"/>
        <end position="102"/>
    </location>
</feature>
<dbReference type="EMBL" id="JBHUHZ010000001">
    <property type="protein sequence ID" value="MFD2161618.1"/>
    <property type="molecule type" value="Genomic_DNA"/>
</dbReference>
<protein>
    <submittedName>
        <fullName evidence="2">Energy transducer TonB</fullName>
    </submittedName>
</protein>
<keyword evidence="3" id="KW-1185">Reference proteome</keyword>
<dbReference type="RefSeq" id="WP_255898904.1">
    <property type="nucleotide sequence ID" value="NZ_JAFMZO010000001.1"/>
</dbReference>
<sequence>METNKITYITIQQYLEGKLDEKAMHELEKQALEDPFLADALEGYSKMELPVGKQLSFLQRQLAERIAQQQENKNTFYFNWQRLSVAAAACLLFVMGTVLFWMQEQQSEKRMASQPRNVEANLTPADSIPGNMVEKEKAVADWLAESESLSKVRSAKPKKNINVSATGENEDEVNAFMKLSVDSAQRSNLQEVTSFGATVATKNLEQVQLQQTNQTLQGRLPGVIVSEKRSKNEAKGEEFRIRGRNNLSNSLDSNASQPSIGWDLYNTYLQESVKKIKKELVDGLVLLTFTVDKEGKPANIVVVKGLTDIANAEAIRLIKEGPLWQRRQDSTASVIVRFEK</sequence>